<protein>
    <submittedName>
        <fullName evidence="1">Uncharacterized protein</fullName>
    </submittedName>
</protein>
<dbReference type="Proteomes" id="UP001187192">
    <property type="component" value="Unassembled WGS sequence"/>
</dbReference>
<reference evidence="1" key="1">
    <citation type="submission" date="2023-07" db="EMBL/GenBank/DDBJ databases">
        <title>draft genome sequence of fig (Ficus carica).</title>
        <authorList>
            <person name="Takahashi T."/>
            <person name="Nishimura K."/>
        </authorList>
    </citation>
    <scope>NUCLEOTIDE SEQUENCE</scope>
</reference>
<comment type="caution">
    <text evidence="1">The sequence shown here is derived from an EMBL/GenBank/DDBJ whole genome shotgun (WGS) entry which is preliminary data.</text>
</comment>
<dbReference type="AlphaFoldDB" id="A0AA88E0D6"/>
<keyword evidence="2" id="KW-1185">Reference proteome</keyword>
<gene>
    <name evidence="1" type="ORF">TIFTF001_034405</name>
</gene>
<evidence type="ECO:0000313" key="1">
    <source>
        <dbReference type="EMBL" id="GMN65340.1"/>
    </source>
</evidence>
<evidence type="ECO:0000313" key="2">
    <source>
        <dbReference type="Proteomes" id="UP001187192"/>
    </source>
</evidence>
<name>A0AA88E0D6_FICCA</name>
<proteinExistence type="predicted"/>
<dbReference type="EMBL" id="BTGU01000226">
    <property type="protein sequence ID" value="GMN65340.1"/>
    <property type="molecule type" value="Genomic_DNA"/>
</dbReference>
<organism evidence="1 2">
    <name type="scientific">Ficus carica</name>
    <name type="common">Common fig</name>
    <dbReference type="NCBI Taxonomy" id="3494"/>
    <lineage>
        <taxon>Eukaryota</taxon>
        <taxon>Viridiplantae</taxon>
        <taxon>Streptophyta</taxon>
        <taxon>Embryophyta</taxon>
        <taxon>Tracheophyta</taxon>
        <taxon>Spermatophyta</taxon>
        <taxon>Magnoliopsida</taxon>
        <taxon>eudicotyledons</taxon>
        <taxon>Gunneridae</taxon>
        <taxon>Pentapetalae</taxon>
        <taxon>rosids</taxon>
        <taxon>fabids</taxon>
        <taxon>Rosales</taxon>
        <taxon>Moraceae</taxon>
        <taxon>Ficeae</taxon>
        <taxon>Ficus</taxon>
    </lineage>
</organism>
<accession>A0AA88E0D6</accession>
<sequence length="75" mass="9098">MKPPEIEGSIDLLEVEDWLTSLQVILNIMNLTEQEKVLCASFMLKKDTRYWWETMMMRRNVKDMNWEDFLEEVVL</sequence>